<dbReference type="PANTHER" id="PTHR33908:SF11">
    <property type="entry name" value="MEMBRANE PROTEIN"/>
    <property type="match status" value="1"/>
</dbReference>
<keyword evidence="3" id="KW-0328">Glycosyltransferase</keyword>
<dbReference type="GO" id="GO:0016763">
    <property type="term" value="F:pentosyltransferase activity"/>
    <property type="evidence" value="ECO:0007669"/>
    <property type="project" value="TreeGrafter"/>
</dbReference>
<feature type="region of interest" description="Disordered" evidence="8">
    <location>
        <begin position="553"/>
        <end position="574"/>
    </location>
</feature>
<organism evidence="11 12">
    <name type="scientific">Gimesia alba</name>
    <dbReference type="NCBI Taxonomy" id="2527973"/>
    <lineage>
        <taxon>Bacteria</taxon>
        <taxon>Pseudomonadati</taxon>
        <taxon>Planctomycetota</taxon>
        <taxon>Planctomycetia</taxon>
        <taxon>Planctomycetales</taxon>
        <taxon>Planctomycetaceae</taxon>
        <taxon>Gimesia</taxon>
    </lineage>
</organism>
<keyword evidence="4" id="KW-0808">Transferase</keyword>
<reference evidence="11 12" key="1">
    <citation type="submission" date="2019-02" db="EMBL/GenBank/DDBJ databases">
        <title>Deep-cultivation of Planctomycetes and their phenomic and genomic characterization uncovers novel biology.</title>
        <authorList>
            <person name="Wiegand S."/>
            <person name="Jogler M."/>
            <person name="Boedeker C."/>
            <person name="Pinto D."/>
            <person name="Vollmers J."/>
            <person name="Rivas-Marin E."/>
            <person name="Kohn T."/>
            <person name="Peeters S.H."/>
            <person name="Heuer A."/>
            <person name="Rast P."/>
            <person name="Oberbeckmann S."/>
            <person name="Bunk B."/>
            <person name="Jeske O."/>
            <person name="Meyerdierks A."/>
            <person name="Storesund J.E."/>
            <person name="Kallscheuer N."/>
            <person name="Luecker S."/>
            <person name="Lage O.M."/>
            <person name="Pohl T."/>
            <person name="Merkel B.J."/>
            <person name="Hornburger P."/>
            <person name="Mueller R.-W."/>
            <person name="Bruemmer F."/>
            <person name="Labrenz M."/>
            <person name="Spormann A.M."/>
            <person name="Op den Camp H."/>
            <person name="Overmann J."/>
            <person name="Amann R."/>
            <person name="Jetten M.S.M."/>
            <person name="Mascher T."/>
            <person name="Medema M.H."/>
            <person name="Devos D.P."/>
            <person name="Kaster A.-K."/>
            <person name="Ovreas L."/>
            <person name="Rohde M."/>
            <person name="Galperin M.Y."/>
            <person name="Jogler C."/>
        </authorList>
    </citation>
    <scope>NUCLEOTIDE SEQUENCE [LARGE SCALE GENOMIC DNA]</scope>
    <source>
        <strain evidence="11 12">Pan241w</strain>
    </source>
</reference>
<feature type="transmembrane region" description="Helical" evidence="9">
    <location>
        <begin position="112"/>
        <end position="133"/>
    </location>
</feature>
<accession>A0A517RFP1</accession>
<dbReference type="InterPro" id="IPR050297">
    <property type="entry name" value="LipidA_mod_glycosyltrf_83"/>
</dbReference>
<protein>
    <recommendedName>
        <fullName evidence="10">Glycosyltransferase RgtA/B/C/D-like domain-containing protein</fullName>
    </recommendedName>
</protein>
<proteinExistence type="predicted"/>
<evidence type="ECO:0000313" key="12">
    <source>
        <dbReference type="Proteomes" id="UP000317171"/>
    </source>
</evidence>
<evidence type="ECO:0000256" key="8">
    <source>
        <dbReference type="SAM" id="MobiDB-lite"/>
    </source>
</evidence>
<feature type="transmembrane region" description="Helical" evidence="9">
    <location>
        <begin position="165"/>
        <end position="182"/>
    </location>
</feature>
<evidence type="ECO:0000256" key="4">
    <source>
        <dbReference type="ARBA" id="ARBA00022679"/>
    </source>
</evidence>
<keyword evidence="7 9" id="KW-0472">Membrane</keyword>
<dbReference type="Proteomes" id="UP000317171">
    <property type="component" value="Chromosome"/>
</dbReference>
<keyword evidence="12" id="KW-1185">Reference proteome</keyword>
<dbReference type="AlphaFoldDB" id="A0A517RFP1"/>
<keyword evidence="2" id="KW-1003">Cell membrane</keyword>
<evidence type="ECO:0000256" key="3">
    <source>
        <dbReference type="ARBA" id="ARBA00022676"/>
    </source>
</evidence>
<evidence type="ECO:0000256" key="7">
    <source>
        <dbReference type="ARBA" id="ARBA00023136"/>
    </source>
</evidence>
<dbReference type="InterPro" id="IPR038731">
    <property type="entry name" value="RgtA/B/C-like"/>
</dbReference>
<feature type="transmembrane region" description="Helical" evidence="9">
    <location>
        <begin position="39"/>
        <end position="64"/>
    </location>
</feature>
<comment type="subcellular location">
    <subcellularLocation>
        <location evidence="1">Cell membrane</location>
        <topology evidence="1">Multi-pass membrane protein</topology>
    </subcellularLocation>
</comment>
<feature type="domain" description="Glycosyltransferase RgtA/B/C/D-like" evidence="10">
    <location>
        <begin position="93"/>
        <end position="239"/>
    </location>
</feature>
<feature type="transmembrane region" description="Helical" evidence="9">
    <location>
        <begin position="233"/>
        <end position="253"/>
    </location>
</feature>
<evidence type="ECO:0000256" key="5">
    <source>
        <dbReference type="ARBA" id="ARBA00022692"/>
    </source>
</evidence>
<feature type="transmembrane region" description="Helical" evidence="9">
    <location>
        <begin position="139"/>
        <end position="158"/>
    </location>
</feature>
<dbReference type="KEGG" id="gaz:Pan241w_27900"/>
<dbReference type="RefSeq" id="WP_145216371.1">
    <property type="nucleotide sequence ID" value="NZ_CP036269.1"/>
</dbReference>
<evidence type="ECO:0000259" key="10">
    <source>
        <dbReference type="Pfam" id="PF13231"/>
    </source>
</evidence>
<name>A0A517RFP1_9PLAN</name>
<dbReference type="GO" id="GO:0005886">
    <property type="term" value="C:plasma membrane"/>
    <property type="evidence" value="ECO:0007669"/>
    <property type="project" value="UniProtKB-SubCell"/>
</dbReference>
<feature type="transmembrane region" description="Helical" evidence="9">
    <location>
        <begin position="188"/>
        <end position="221"/>
    </location>
</feature>
<feature type="transmembrane region" description="Helical" evidence="9">
    <location>
        <begin position="296"/>
        <end position="319"/>
    </location>
</feature>
<evidence type="ECO:0000256" key="6">
    <source>
        <dbReference type="ARBA" id="ARBA00022989"/>
    </source>
</evidence>
<dbReference type="EMBL" id="CP036269">
    <property type="protein sequence ID" value="QDT42702.1"/>
    <property type="molecule type" value="Genomic_DNA"/>
</dbReference>
<feature type="transmembrane region" description="Helical" evidence="9">
    <location>
        <begin position="364"/>
        <end position="382"/>
    </location>
</feature>
<feature type="transmembrane region" description="Helical" evidence="9">
    <location>
        <begin position="331"/>
        <end position="352"/>
    </location>
</feature>
<evidence type="ECO:0000256" key="1">
    <source>
        <dbReference type="ARBA" id="ARBA00004651"/>
    </source>
</evidence>
<feature type="transmembrane region" description="Helical" evidence="9">
    <location>
        <begin position="387"/>
        <end position="406"/>
    </location>
</feature>
<dbReference type="PANTHER" id="PTHR33908">
    <property type="entry name" value="MANNOSYLTRANSFERASE YKCB-RELATED"/>
    <property type="match status" value="1"/>
</dbReference>
<keyword evidence="6 9" id="KW-1133">Transmembrane helix</keyword>
<evidence type="ECO:0000256" key="2">
    <source>
        <dbReference type="ARBA" id="ARBA00022475"/>
    </source>
</evidence>
<dbReference type="OrthoDB" id="290567at2"/>
<evidence type="ECO:0000313" key="11">
    <source>
        <dbReference type="EMBL" id="QDT42702.1"/>
    </source>
</evidence>
<keyword evidence="5 9" id="KW-0812">Transmembrane</keyword>
<gene>
    <name evidence="11" type="ORF">Pan241w_27900</name>
</gene>
<evidence type="ECO:0000256" key="9">
    <source>
        <dbReference type="SAM" id="Phobius"/>
    </source>
</evidence>
<sequence>MDIRGAESSATSTPQRVAELPTNVLNTDTEEAFSTTASYWVWLAVALIILGGIVFRAMLLEAFFLDFDESMHFQAARETTLADAWRASLIHTHPPLTFLIYHFWVKLGDSELMLRMPALLFSISALVFGFMWLKELVGPRPALVGLAFLTYSMPMIHLGAQMRSYTLLLTFFFAALYFQERFLRTQSIVSLAGSGCCLALAMLTHYSAAWIMLVLGLFITLRILSGTLPRRAVISWGILQVILLGVCVALYFGHVRRFVKSELQTDMWDFWLIDSAYDPTTTHPAYLAMMRVVEFIQYNAGLMWPLITGMVVFGAIVLLRKGYRESGSKWIAVERSLLVLLPMIVAMLLFHFRVYPVGHTRHSIWIIPFVALGLSAATLPLLKRPGFIRGAIVSLTVALWVYSYAYPNVWKLQTTQTPAMAREAVALLKKTVPEGGLILTDDSTRNVLEYYLVGNSIIHGKPLGNGYTEYKMAGYRVVTIPKFQFYMYDFRADWSSFKKVFGENAVKPLWVTYIGFEVPANNPSLIFKRFPAGRLIKKVSYLDNQILHVQFRPPRKETNGDTSHPKDTAKKNAS</sequence>
<feature type="compositionally biased region" description="Basic and acidic residues" evidence="8">
    <location>
        <begin position="554"/>
        <end position="574"/>
    </location>
</feature>
<dbReference type="GO" id="GO:0009103">
    <property type="term" value="P:lipopolysaccharide biosynthetic process"/>
    <property type="evidence" value="ECO:0007669"/>
    <property type="project" value="UniProtKB-ARBA"/>
</dbReference>
<dbReference type="Pfam" id="PF13231">
    <property type="entry name" value="PMT_2"/>
    <property type="match status" value="1"/>
</dbReference>